<evidence type="ECO:0000313" key="3">
    <source>
        <dbReference type="Proteomes" id="UP000030669"/>
    </source>
</evidence>
<sequence>MPGWVDFLSFILTAGLFGGAIVAAIYAANAISKAAENTKASLKAKGVNISKSGMSVKTSARYTREDYIDATQRGFIKSISAASFGQHDPTTPQPPVLERRDSAASTNSVASIGDKERKHRLFGMRRTHSSAGSGK</sequence>
<dbReference type="OMA" id="GRERHGT"/>
<feature type="region of interest" description="Disordered" evidence="1">
    <location>
        <begin position="80"/>
        <end position="135"/>
    </location>
</feature>
<proteinExistence type="predicted"/>
<keyword evidence="3" id="KW-1185">Reference proteome</keyword>
<name>S7Q0U6_GLOTA</name>
<dbReference type="HOGENOM" id="CLU_156014_0_0_1"/>
<evidence type="ECO:0000313" key="2">
    <source>
        <dbReference type="EMBL" id="EPQ53132.1"/>
    </source>
</evidence>
<dbReference type="GeneID" id="19298827"/>
<dbReference type="AlphaFoldDB" id="S7Q0U6"/>
<dbReference type="Proteomes" id="UP000030669">
    <property type="component" value="Unassembled WGS sequence"/>
</dbReference>
<feature type="compositionally biased region" description="Basic residues" evidence="1">
    <location>
        <begin position="117"/>
        <end position="128"/>
    </location>
</feature>
<dbReference type="KEGG" id="gtr:GLOTRDRAFT_107221"/>
<dbReference type="EMBL" id="KB469306">
    <property type="protein sequence ID" value="EPQ53132.1"/>
    <property type="molecule type" value="Genomic_DNA"/>
</dbReference>
<dbReference type="eggNOG" id="ENOG502SSWG">
    <property type="taxonomic scope" value="Eukaryota"/>
</dbReference>
<evidence type="ECO:0000256" key="1">
    <source>
        <dbReference type="SAM" id="MobiDB-lite"/>
    </source>
</evidence>
<gene>
    <name evidence="2" type="ORF">GLOTRDRAFT_107221</name>
</gene>
<protein>
    <submittedName>
        <fullName evidence="2">Uncharacterized protein</fullName>
    </submittedName>
</protein>
<reference evidence="2 3" key="1">
    <citation type="journal article" date="2012" name="Science">
        <title>The Paleozoic origin of enzymatic lignin decomposition reconstructed from 31 fungal genomes.</title>
        <authorList>
            <person name="Floudas D."/>
            <person name="Binder M."/>
            <person name="Riley R."/>
            <person name="Barry K."/>
            <person name="Blanchette R.A."/>
            <person name="Henrissat B."/>
            <person name="Martinez A.T."/>
            <person name="Otillar R."/>
            <person name="Spatafora J.W."/>
            <person name="Yadav J.S."/>
            <person name="Aerts A."/>
            <person name="Benoit I."/>
            <person name="Boyd A."/>
            <person name="Carlson A."/>
            <person name="Copeland A."/>
            <person name="Coutinho P.M."/>
            <person name="de Vries R.P."/>
            <person name="Ferreira P."/>
            <person name="Findley K."/>
            <person name="Foster B."/>
            <person name="Gaskell J."/>
            <person name="Glotzer D."/>
            <person name="Gorecki P."/>
            <person name="Heitman J."/>
            <person name="Hesse C."/>
            <person name="Hori C."/>
            <person name="Igarashi K."/>
            <person name="Jurgens J.A."/>
            <person name="Kallen N."/>
            <person name="Kersten P."/>
            <person name="Kohler A."/>
            <person name="Kuees U."/>
            <person name="Kumar T.K.A."/>
            <person name="Kuo A."/>
            <person name="LaButti K."/>
            <person name="Larrondo L.F."/>
            <person name="Lindquist E."/>
            <person name="Ling A."/>
            <person name="Lombard V."/>
            <person name="Lucas S."/>
            <person name="Lundell T."/>
            <person name="Martin R."/>
            <person name="McLaughlin D.J."/>
            <person name="Morgenstern I."/>
            <person name="Morin E."/>
            <person name="Murat C."/>
            <person name="Nagy L.G."/>
            <person name="Nolan M."/>
            <person name="Ohm R.A."/>
            <person name="Patyshakuliyeva A."/>
            <person name="Rokas A."/>
            <person name="Ruiz-Duenas F.J."/>
            <person name="Sabat G."/>
            <person name="Salamov A."/>
            <person name="Samejima M."/>
            <person name="Schmutz J."/>
            <person name="Slot J.C."/>
            <person name="St John F."/>
            <person name="Stenlid J."/>
            <person name="Sun H."/>
            <person name="Sun S."/>
            <person name="Syed K."/>
            <person name="Tsang A."/>
            <person name="Wiebenga A."/>
            <person name="Young D."/>
            <person name="Pisabarro A."/>
            <person name="Eastwood D.C."/>
            <person name="Martin F."/>
            <person name="Cullen D."/>
            <person name="Grigoriev I.V."/>
            <person name="Hibbett D.S."/>
        </authorList>
    </citation>
    <scope>NUCLEOTIDE SEQUENCE [LARGE SCALE GENOMIC DNA]</scope>
    <source>
        <strain evidence="2 3">ATCC 11539</strain>
    </source>
</reference>
<accession>S7Q0U6</accession>
<dbReference type="OrthoDB" id="2505950at2759"/>
<organism evidence="2 3">
    <name type="scientific">Gloeophyllum trabeum (strain ATCC 11539 / FP-39264 / Madison 617)</name>
    <name type="common">Brown rot fungus</name>
    <dbReference type="NCBI Taxonomy" id="670483"/>
    <lineage>
        <taxon>Eukaryota</taxon>
        <taxon>Fungi</taxon>
        <taxon>Dikarya</taxon>
        <taxon>Basidiomycota</taxon>
        <taxon>Agaricomycotina</taxon>
        <taxon>Agaricomycetes</taxon>
        <taxon>Gloeophyllales</taxon>
        <taxon>Gloeophyllaceae</taxon>
        <taxon>Gloeophyllum</taxon>
    </lineage>
</organism>
<dbReference type="RefSeq" id="XP_007868429.1">
    <property type="nucleotide sequence ID" value="XM_007870238.1"/>
</dbReference>